<dbReference type="AlphaFoldDB" id="A0A0R1TVY8"/>
<accession>A0A0R1TVY8</accession>
<organism evidence="2 3">
    <name type="scientific">Ligilactobacillus equi DSM 15833 = JCM 10991</name>
    <dbReference type="NCBI Taxonomy" id="1423740"/>
    <lineage>
        <taxon>Bacteria</taxon>
        <taxon>Bacillati</taxon>
        <taxon>Bacillota</taxon>
        <taxon>Bacilli</taxon>
        <taxon>Lactobacillales</taxon>
        <taxon>Lactobacillaceae</taxon>
        <taxon>Ligilactobacillus</taxon>
    </lineage>
</organism>
<proteinExistence type="predicted"/>
<gene>
    <name evidence="2" type="ORF">FC36_GL000763</name>
</gene>
<reference evidence="2 3" key="1">
    <citation type="journal article" date="2015" name="Genome Announc.">
        <title>Expanding the biotechnology potential of lactobacilli through comparative genomics of 213 strains and associated genera.</title>
        <authorList>
            <person name="Sun Z."/>
            <person name="Harris H.M."/>
            <person name="McCann A."/>
            <person name="Guo C."/>
            <person name="Argimon S."/>
            <person name="Zhang W."/>
            <person name="Yang X."/>
            <person name="Jeffery I.B."/>
            <person name="Cooney J.C."/>
            <person name="Kagawa T.F."/>
            <person name="Liu W."/>
            <person name="Song Y."/>
            <person name="Salvetti E."/>
            <person name="Wrobel A."/>
            <person name="Rasinkangas P."/>
            <person name="Parkhill J."/>
            <person name="Rea M.C."/>
            <person name="O'Sullivan O."/>
            <person name="Ritari J."/>
            <person name="Douillard F.P."/>
            <person name="Paul Ross R."/>
            <person name="Yang R."/>
            <person name="Briner A.E."/>
            <person name="Felis G.E."/>
            <person name="de Vos W.M."/>
            <person name="Barrangou R."/>
            <person name="Klaenhammer T.R."/>
            <person name="Caufield P.W."/>
            <person name="Cui Y."/>
            <person name="Zhang H."/>
            <person name="O'Toole P.W."/>
        </authorList>
    </citation>
    <scope>NUCLEOTIDE SEQUENCE [LARGE SCALE GENOMIC DNA]</scope>
    <source>
        <strain evidence="2 3">DSM 15833</strain>
    </source>
</reference>
<name>A0A0R1TVY8_9LACO</name>
<feature type="compositionally biased region" description="Low complexity" evidence="1">
    <location>
        <begin position="120"/>
        <end position="134"/>
    </location>
</feature>
<dbReference type="PATRIC" id="fig|1423740.3.peg.810"/>
<dbReference type="InterPro" id="IPR036390">
    <property type="entry name" value="WH_DNA-bd_sf"/>
</dbReference>
<evidence type="ECO:0000256" key="1">
    <source>
        <dbReference type="SAM" id="MobiDB-lite"/>
    </source>
</evidence>
<protein>
    <submittedName>
        <fullName evidence="2">Uncharacterized protein</fullName>
    </submittedName>
</protein>
<evidence type="ECO:0000313" key="3">
    <source>
        <dbReference type="Proteomes" id="UP000051048"/>
    </source>
</evidence>
<dbReference type="SUPFAM" id="SSF46785">
    <property type="entry name" value="Winged helix' DNA-binding domain"/>
    <property type="match status" value="1"/>
</dbReference>
<dbReference type="STRING" id="1423740.FC36_GL000763"/>
<dbReference type="RefSeq" id="WP_025020989.1">
    <property type="nucleotide sequence ID" value="NZ_AZFH01000015.1"/>
</dbReference>
<sequence length="282" mass="32101">MTSTYFKVYDFLFNYQLSSRQMLIMGRFYNRLASSMRHGSNFYQDGDFYIVYSHDELSQEFQVTKRSISQDIQALKKAGLLEVQTAKHPGQANRYFFPLKPEDLIPAKQKPAPENSTKSQAQLPATPQPTLTQPDLKQGDEAGCLKEGQVKAGLHPHLADLLATYNSSLASSYELGHLIFAAKKQAEKTVTVSSCSEVEAFLFETNPLLNFELIRNFRPVMVRVRNLAKKPGHHNFKGYIFKAFTKILTRAVRCFDNFDANTLQNYMAQPDAFREELFFLGA</sequence>
<feature type="region of interest" description="Disordered" evidence="1">
    <location>
        <begin position="106"/>
        <end position="140"/>
    </location>
</feature>
<dbReference type="EMBL" id="AZFH01000015">
    <property type="protein sequence ID" value="KRL83194.1"/>
    <property type="molecule type" value="Genomic_DNA"/>
</dbReference>
<dbReference type="Proteomes" id="UP000051048">
    <property type="component" value="Unassembled WGS sequence"/>
</dbReference>
<evidence type="ECO:0000313" key="2">
    <source>
        <dbReference type="EMBL" id="KRL83194.1"/>
    </source>
</evidence>
<comment type="caution">
    <text evidence="2">The sequence shown here is derived from an EMBL/GenBank/DDBJ whole genome shotgun (WGS) entry which is preliminary data.</text>
</comment>